<dbReference type="PROSITE" id="PS50280">
    <property type="entry name" value="SET"/>
    <property type="match status" value="1"/>
</dbReference>
<comment type="subcellular location">
    <subcellularLocation>
        <location evidence="1">Chromosome</location>
    </subcellularLocation>
</comment>
<evidence type="ECO:0000313" key="11">
    <source>
        <dbReference type="Proteomes" id="UP000289340"/>
    </source>
</evidence>
<accession>A0A445M370</accession>
<dbReference type="SUPFAM" id="SSF82199">
    <property type="entry name" value="SET domain"/>
    <property type="match status" value="1"/>
</dbReference>
<dbReference type="PANTHER" id="PTHR45660">
    <property type="entry name" value="HISTONE-LYSINE N-METHYLTRANSFERASE SETMAR"/>
    <property type="match status" value="1"/>
</dbReference>
<dbReference type="GO" id="GO:0008270">
    <property type="term" value="F:zinc ion binding"/>
    <property type="evidence" value="ECO:0007669"/>
    <property type="project" value="InterPro"/>
</dbReference>
<dbReference type="GO" id="GO:0042054">
    <property type="term" value="F:histone methyltransferase activity"/>
    <property type="evidence" value="ECO:0007669"/>
    <property type="project" value="InterPro"/>
</dbReference>
<dbReference type="SMART" id="SM00508">
    <property type="entry name" value="PostSET"/>
    <property type="match status" value="1"/>
</dbReference>
<dbReference type="PANTHER" id="PTHR45660:SF91">
    <property type="entry name" value="HISTONE-LYSINE N-METHYLTRANSFERASE, H3 LYSINE-9 SPECIFIC SUVH4-LIKE ISOFORM X1"/>
    <property type="match status" value="1"/>
</dbReference>
<name>A0A445M370_GLYSO</name>
<feature type="compositionally biased region" description="Basic and acidic residues" evidence="6">
    <location>
        <begin position="45"/>
        <end position="59"/>
    </location>
</feature>
<evidence type="ECO:0000256" key="3">
    <source>
        <dbReference type="ARBA" id="ARBA00022603"/>
    </source>
</evidence>
<evidence type="ECO:0000256" key="6">
    <source>
        <dbReference type="SAM" id="MobiDB-lite"/>
    </source>
</evidence>
<dbReference type="InterPro" id="IPR051357">
    <property type="entry name" value="H3K9_HMTase_SUVAR3-9"/>
</dbReference>
<dbReference type="Pfam" id="PF05033">
    <property type="entry name" value="Pre-SET"/>
    <property type="match status" value="1"/>
</dbReference>
<dbReference type="GO" id="GO:0032259">
    <property type="term" value="P:methylation"/>
    <property type="evidence" value="ECO:0007669"/>
    <property type="project" value="UniProtKB-KW"/>
</dbReference>
<organism evidence="10 11">
    <name type="scientific">Glycine soja</name>
    <name type="common">Wild soybean</name>
    <dbReference type="NCBI Taxonomy" id="3848"/>
    <lineage>
        <taxon>Eukaryota</taxon>
        <taxon>Viridiplantae</taxon>
        <taxon>Streptophyta</taxon>
        <taxon>Embryophyta</taxon>
        <taxon>Tracheophyta</taxon>
        <taxon>Spermatophyta</taxon>
        <taxon>Magnoliopsida</taxon>
        <taxon>eudicotyledons</taxon>
        <taxon>Gunneridae</taxon>
        <taxon>Pentapetalae</taxon>
        <taxon>rosids</taxon>
        <taxon>fabids</taxon>
        <taxon>Fabales</taxon>
        <taxon>Fabaceae</taxon>
        <taxon>Papilionoideae</taxon>
        <taxon>50 kb inversion clade</taxon>
        <taxon>NPAAA clade</taxon>
        <taxon>indigoferoid/millettioid clade</taxon>
        <taxon>Phaseoleae</taxon>
        <taxon>Glycine</taxon>
        <taxon>Glycine subgen. Soja</taxon>
    </lineage>
</organism>
<evidence type="ECO:0000259" key="7">
    <source>
        <dbReference type="PROSITE" id="PS50280"/>
    </source>
</evidence>
<keyword evidence="5" id="KW-0949">S-adenosyl-L-methionine</keyword>
<evidence type="ECO:0000259" key="8">
    <source>
        <dbReference type="PROSITE" id="PS50867"/>
    </source>
</evidence>
<dbReference type="Proteomes" id="UP000289340">
    <property type="component" value="Chromosome 1"/>
</dbReference>
<feature type="region of interest" description="Disordered" evidence="6">
    <location>
        <begin position="35"/>
        <end position="59"/>
    </location>
</feature>
<keyword evidence="4 10" id="KW-0808">Transferase</keyword>
<dbReference type="Gene3D" id="2.170.270.10">
    <property type="entry name" value="SET domain"/>
    <property type="match status" value="1"/>
</dbReference>
<evidence type="ECO:0000256" key="5">
    <source>
        <dbReference type="ARBA" id="ARBA00022691"/>
    </source>
</evidence>
<sequence>MVIINNCEDNAITSEGATSDNVDGMVSQRVSSRLRNQPKNYWGNDDNKRIKSGTDEDHNIGERTKLKNTCSHSINSSDNSLVFDKQDFEGILKIKKLLRDTNIYRLQSDEINVEKSMSELKGCDNLIKKLRRVAINVAEGQISRAPSIHPFLICRDLSYGLEAIPIPVTNEIDDSPITPIDFTYITSIQVAKNVKVPSSDDYGCQCKGNSCRINKTCCFRLNNMYPYVRRGNCSRLVGARDIVFECGPRCGCGPDCGSRVSQKGLQYQLEVYRTSNKGWAVRTRNFIPIGALVCEVVGVLKRTEDLENASHNDYIIEIDCWETIKEIGGRKKRLPDEPLPAKIFLGQKDDETTKNEPEFCIDCSSFGNVARFINHSCDPNLFVQCVLNSHYGVKQARLVLFAGRNIRPKQELTYDYGYRLDSVVDADGKIKQLPCYCGEATCRKRLY</sequence>
<dbReference type="InterPro" id="IPR001214">
    <property type="entry name" value="SET_dom"/>
</dbReference>
<dbReference type="PROSITE" id="PS50867">
    <property type="entry name" value="PRE_SET"/>
    <property type="match status" value="1"/>
</dbReference>
<proteinExistence type="predicted"/>
<dbReference type="AlphaFoldDB" id="A0A445M370"/>
<keyword evidence="11" id="KW-1185">Reference proteome</keyword>
<gene>
    <name evidence="10" type="ORF">D0Y65_001572</name>
</gene>
<reference evidence="10 11" key="1">
    <citation type="submission" date="2018-09" db="EMBL/GenBank/DDBJ databases">
        <title>A high-quality reference genome of wild soybean provides a powerful tool to mine soybean genomes.</title>
        <authorList>
            <person name="Xie M."/>
            <person name="Chung C.Y.L."/>
            <person name="Li M.-W."/>
            <person name="Wong F.-L."/>
            <person name="Chan T.-F."/>
            <person name="Lam H.-M."/>
        </authorList>
    </citation>
    <scope>NUCLEOTIDE SEQUENCE [LARGE SCALE GENOMIC DNA]</scope>
    <source>
        <strain evidence="11">cv. W05</strain>
        <tissue evidence="10">Hypocotyl of etiolated seedlings</tissue>
    </source>
</reference>
<dbReference type="InterPro" id="IPR003616">
    <property type="entry name" value="Post-SET_dom"/>
</dbReference>
<dbReference type="GO" id="GO:0005694">
    <property type="term" value="C:chromosome"/>
    <property type="evidence" value="ECO:0007669"/>
    <property type="project" value="UniProtKB-SubCell"/>
</dbReference>
<protein>
    <submittedName>
        <fullName evidence="10">Histone-lysine N-methyltransferase, H3 lysine-9 specific SUVH4</fullName>
        <ecNumber evidence="10">2.1.1.43</ecNumber>
    </submittedName>
</protein>
<dbReference type="SMART" id="SM00317">
    <property type="entry name" value="SET"/>
    <property type="match status" value="1"/>
</dbReference>
<evidence type="ECO:0000313" key="10">
    <source>
        <dbReference type="EMBL" id="RZC30010.1"/>
    </source>
</evidence>
<dbReference type="EMBL" id="QZWG01000001">
    <property type="protein sequence ID" value="RZC30010.1"/>
    <property type="molecule type" value="Genomic_DNA"/>
</dbReference>
<evidence type="ECO:0000259" key="9">
    <source>
        <dbReference type="PROSITE" id="PS50868"/>
    </source>
</evidence>
<evidence type="ECO:0000256" key="2">
    <source>
        <dbReference type="ARBA" id="ARBA00022454"/>
    </source>
</evidence>
<feature type="domain" description="Post-SET" evidence="9">
    <location>
        <begin position="431"/>
        <end position="447"/>
    </location>
</feature>
<feature type="domain" description="Pre-SET" evidence="8">
    <location>
        <begin position="202"/>
        <end position="264"/>
    </location>
</feature>
<evidence type="ECO:0000256" key="4">
    <source>
        <dbReference type="ARBA" id="ARBA00022679"/>
    </source>
</evidence>
<keyword evidence="3 10" id="KW-0489">Methyltransferase</keyword>
<dbReference type="SMR" id="A0A445M370"/>
<keyword evidence="2" id="KW-0158">Chromosome</keyword>
<dbReference type="InterPro" id="IPR046341">
    <property type="entry name" value="SET_dom_sf"/>
</dbReference>
<dbReference type="Pfam" id="PF00856">
    <property type="entry name" value="SET"/>
    <property type="match status" value="1"/>
</dbReference>
<dbReference type="EC" id="2.1.1.43" evidence="10"/>
<evidence type="ECO:0000256" key="1">
    <source>
        <dbReference type="ARBA" id="ARBA00004286"/>
    </source>
</evidence>
<dbReference type="SMART" id="SM00468">
    <property type="entry name" value="PreSET"/>
    <property type="match status" value="1"/>
</dbReference>
<dbReference type="GO" id="GO:0003690">
    <property type="term" value="F:double-stranded DNA binding"/>
    <property type="evidence" value="ECO:0007669"/>
    <property type="project" value="TreeGrafter"/>
</dbReference>
<dbReference type="GO" id="GO:0005634">
    <property type="term" value="C:nucleus"/>
    <property type="evidence" value="ECO:0007669"/>
    <property type="project" value="InterPro"/>
</dbReference>
<comment type="caution">
    <text evidence="10">The sequence shown here is derived from an EMBL/GenBank/DDBJ whole genome shotgun (WGS) entry which is preliminary data.</text>
</comment>
<dbReference type="PROSITE" id="PS50868">
    <property type="entry name" value="POST_SET"/>
    <property type="match status" value="1"/>
</dbReference>
<dbReference type="InterPro" id="IPR007728">
    <property type="entry name" value="Pre-SET_dom"/>
</dbReference>
<feature type="domain" description="SET" evidence="7">
    <location>
        <begin position="267"/>
        <end position="417"/>
    </location>
</feature>